<feature type="transmembrane region" description="Helical" evidence="1">
    <location>
        <begin position="12"/>
        <end position="29"/>
    </location>
</feature>
<dbReference type="Proteomes" id="UP000002706">
    <property type="component" value="Chromosome"/>
</dbReference>
<dbReference type="InParanoid" id="Q3AEG8"/>
<dbReference type="AlphaFoldDB" id="Q3AEG8"/>
<reference evidence="2 3" key="1">
    <citation type="journal article" date="2005" name="PLoS Genet.">
        <title>Life in hot carbon monoxide: the complete genome sequence of Carboxydothermus hydrogenoformans Z-2901.</title>
        <authorList>
            <person name="Wu M."/>
            <person name="Ren Q."/>
            <person name="Durkin A.S."/>
            <person name="Daugherty S.C."/>
            <person name="Brinkac L.M."/>
            <person name="Dodson R.J."/>
            <person name="Madupu R."/>
            <person name="Sullivan S.A."/>
            <person name="Kolonay J.F."/>
            <person name="Haft D.H."/>
            <person name="Nelson W.C."/>
            <person name="Tallon L.J."/>
            <person name="Jones K.M."/>
            <person name="Ulrich L.E."/>
            <person name="Gonzalez J.M."/>
            <person name="Zhulin I.B."/>
            <person name="Robb F.T."/>
            <person name="Eisen J.A."/>
        </authorList>
    </citation>
    <scope>NUCLEOTIDE SEQUENCE [LARGE SCALE GENOMIC DNA]</scope>
    <source>
        <strain evidence="3">ATCC BAA-161 / DSM 6008 / Z-2901</strain>
    </source>
</reference>
<evidence type="ECO:0000313" key="3">
    <source>
        <dbReference type="Proteomes" id="UP000002706"/>
    </source>
</evidence>
<keyword evidence="1" id="KW-1133">Transmembrane helix</keyword>
<name>Q3AEG8_CARHZ</name>
<dbReference type="KEGG" id="chy:CHY_0610"/>
<protein>
    <submittedName>
        <fullName evidence="2">Uncharacterized protein</fullName>
    </submittedName>
</protein>
<keyword evidence="3" id="KW-1185">Reference proteome</keyword>
<dbReference type="EMBL" id="CP000141">
    <property type="protein sequence ID" value="ABB14694.1"/>
    <property type="molecule type" value="Genomic_DNA"/>
</dbReference>
<organism evidence="2 3">
    <name type="scientific">Carboxydothermus hydrogenoformans (strain ATCC BAA-161 / DSM 6008 / Z-2901)</name>
    <dbReference type="NCBI Taxonomy" id="246194"/>
    <lineage>
        <taxon>Bacteria</taxon>
        <taxon>Bacillati</taxon>
        <taxon>Bacillota</taxon>
        <taxon>Clostridia</taxon>
        <taxon>Thermoanaerobacterales</taxon>
        <taxon>Thermoanaerobacteraceae</taxon>
        <taxon>Carboxydothermus</taxon>
    </lineage>
</organism>
<sequence>MPFAWMDFLWTVINFCILIGMLYIAVRFIKKYW</sequence>
<accession>Q3AEG8</accession>
<dbReference type="HOGENOM" id="CLU_3381164_0_0_9"/>
<gene>
    <name evidence="2" type="ordered locus">CHY_0610</name>
</gene>
<evidence type="ECO:0000313" key="2">
    <source>
        <dbReference type="EMBL" id="ABB14694.1"/>
    </source>
</evidence>
<keyword evidence="1" id="KW-0472">Membrane</keyword>
<proteinExistence type="predicted"/>
<keyword evidence="1" id="KW-0812">Transmembrane</keyword>
<evidence type="ECO:0000256" key="1">
    <source>
        <dbReference type="SAM" id="Phobius"/>
    </source>
</evidence>